<keyword evidence="6" id="KW-0963">Cytoplasm</keyword>
<dbReference type="InterPro" id="IPR022816">
    <property type="entry name" value="Condensin_barren_su2"/>
</dbReference>
<dbReference type="GO" id="GO:0007076">
    <property type="term" value="P:mitotic chromosome condensation"/>
    <property type="evidence" value="ECO:0007669"/>
    <property type="project" value="InterPro"/>
</dbReference>
<evidence type="ECO:0000256" key="9">
    <source>
        <dbReference type="ARBA" id="ARBA00023067"/>
    </source>
</evidence>
<evidence type="ECO:0000256" key="8">
    <source>
        <dbReference type="ARBA" id="ARBA00022776"/>
    </source>
</evidence>
<accession>A0A9Q0MS52</accession>
<reference evidence="11" key="1">
    <citation type="submission" date="2022-07" db="EMBL/GenBank/DDBJ databases">
        <authorList>
            <person name="Trinca V."/>
            <person name="Uliana J.V.C."/>
            <person name="Torres T.T."/>
            <person name="Ward R.J."/>
            <person name="Monesi N."/>
        </authorList>
    </citation>
    <scope>NUCLEOTIDE SEQUENCE</scope>
    <source>
        <strain evidence="11">HSMRA1968</strain>
        <tissue evidence="11">Whole embryos</tissue>
    </source>
</reference>
<keyword evidence="9" id="KW-0226">DNA condensation</keyword>
<keyword evidence="5" id="KW-0158">Chromosome</keyword>
<sequence length="435" mass="48974">MVQRHHKALGSFQQVGSMLEASSKIYGMRVDSLHDDVFHLHSGLNRQNVMENANENVAEYSIPTFLGEKSQDTTKRRKPTIVTNKDAINAPLETKEEIRSVASQSFSLNSLPSVNYCMTLGQKGKLFADLEMEDQACGSVDLPELNWFPSARDVIRPKLTGYVISNSSADRNRSETGAVEFRFDLDGESDTVIEESNSFRCDDFRPITNEMTNEITEPKKKKRKVVVADKPVDLLLLSENIDENFLSTNDPQVGRIKKANMLKWQASALKQPSVKQLAPNLMEHRENYAEENAVSGVDTGANATEEIVDLPDEGRDFDSNEEHTSDVENVVFVQEIQDMLDLPNIAEDDSLKISPADINIEQLSKKCFEIIRNIDDRNENPTFSQVCHELRVDNIILTPAVIFSSILLLAEKHALKLSKIGESNDFVISRWNEEL</sequence>
<dbReference type="PANTHER" id="PTHR13108">
    <property type="entry name" value="CONDENSIN COMPLEX SUBUNIT 2"/>
    <property type="match status" value="1"/>
</dbReference>
<dbReference type="GO" id="GO:0000796">
    <property type="term" value="C:condensin complex"/>
    <property type="evidence" value="ECO:0007669"/>
    <property type="project" value="InterPro"/>
</dbReference>
<evidence type="ECO:0000256" key="3">
    <source>
        <dbReference type="ARBA" id="ARBA00009471"/>
    </source>
</evidence>
<keyword evidence="7" id="KW-0132">Cell division</keyword>
<comment type="similarity">
    <text evidence="3">Belongs to the CND2 (condensin subunit 2) family.</text>
</comment>
<keyword evidence="12" id="KW-1185">Reference proteome</keyword>
<evidence type="ECO:0000313" key="11">
    <source>
        <dbReference type="EMBL" id="KAJ6636639.1"/>
    </source>
</evidence>
<proteinExistence type="inferred from homology"/>
<evidence type="ECO:0000256" key="1">
    <source>
        <dbReference type="ARBA" id="ARBA00004286"/>
    </source>
</evidence>
<gene>
    <name evidence="11" type="ORF">Bhyg_15230</name>
</gene>
<dbReference type="GO" id="GO:0005737">
    <property type="term" value="C:cytoplasm"/>
    <property type="evidence" value="ECO:0007669"/>
    <property type="project" value="UniProtKB-SubCell"/>
</dbReference>
<dbReference type="EMBL" id="WJQU01000004">
    <property type="protein sequence ID" value="KAJ6636639.1"/>
    <property type="molecule type" value="Genomic_DNA"/>
</dbReference>
<dbReference type="Pfam" id="PF05786">
    <property type="entry name" value="Cnd2"/>
    <property type="match status" value="1"/>
</dbReference>
<dbReference type="AlphaFoldDB" id="A0A9Q0MS52"/>
<evidence type="ECO:0000256" key="2">
    <source>
        <dbReference type="ARBA" id="ARBA00004496"/>
    </source>
</evidence>
<name>A0A9Q0MS52_9DIPT</name>
<keyword evidence="10" id="KW-0131">Cell cycle</keyword>
<evidence type="ECO:0000313" key="12">
    <source>
        <dbReference type="Proteomes" id="UP001151699"/>
    </source>
</evidence>
<keyword evidence="8" id="KW-0498">Mitosis</keyword>
<evidence type="ECO:0000256" key="5">
    <source>
        <dbReference type="ARBA" id="ARBA00022454"/>
    </source>
</evidence>
<comment type="subcellular location">
    <subcellularLocation>
        <location evidence="1">Chromosome</location>
    </subcellularLocation>
    <subcellularLocation>
        <location evidence="2">Cytoplasm</location>
    </subcellularLocation>
</comment>
<dbReference type="GO" id="GO:0003682">
    <property type="term" value="F:chromatin binding"/>
    <property type="evidence" value="ECO:0007669"/>
    <property type="project" value="TreeGrafter"/>
</dbReference>
<dbReference type="PANTHER" id="PTHR13108:SF9">
    <property type="entry name" value="CONDENSIN COMPLEX SUBUNIT 2"/>
    <property type="match status" value="1"/>
</dbReference>
<dbReference type="Proteomes" id="UP001151699">
    <property type="component" value="Chromosome C"/>
</dbReference>
<evidence type="ECO:0000256" key="4">
    <source>
        <dbReference type="ARBA" id="ARBA00016065"/>
    </source>
</evidence>
<dbReference type="GO" id="GO:0051301">
    <property type="term" value="P:cell division"/>
    <property type="evidence" value="ECO:0007669"/>
    <property type="project" value="UniProtKB-KW"/>
</dbReference>
<evidence type="ECO:0000256" key="7">
    <source>
        <dbReference type="ARBA" id="ARBA00022618"/>
    </source>
</evidence>
<protein>
    <recommendedName>
        <fullName evidence="4">Condensin complex subunit 2</fullName>
    </recommendedName>
</protein>
<evidence type="ECO:0000256" key="6">
    <source>
        <dbReference type="ARBA" id="ARBA00022490"/>
    </source>
</evidence>
<evidence type="ECO:0000256" key="10">
    <source>
        <dbReference type="ARBA" id="ARBA00023306"/>
    </source>
</evidence>
<dbReference type="OrthoDB" id="362021at2759"/>
<organism evidence="11 12">
    <name type="scientific">Pseudolycoriella hygida</name>
    <dbReference type="NCBI Taxonomy" id="35572"/>
    <lineage>
        <taxon>Eukaryota</taxon>
        <taxon>Metazoa</taxon>
        <taxon>Ecdysozoa</taxon>
        <taxon>Arthropoda</taxon>
        <taxon>Hexapoda</taxon>
        <taxon>Insecta</taxon>
        <taxon>Pterygota</taxon>
        <taxon>Neoptera</taxon>
        <taxon>Endopterygota</taxon>
        <taxon>Diptera</taxon>
        <taxon>Nematocera</taxon>
        <taxon>Sciaroidea</taxon>
        <taxon>Sciaridae</taxon>
        <taxon>Pseudolycoriella</taxon>
    </lineage>
</organism>
<comment type="caution">
    <text evidence="11">The sequence shown here is derived from an EMBL/GenBank/DDBJ whole genome shotgun (WGS) entry which is preliminary data.</text>
</comment>